<organism evidence="4 5">
    <name type="scientific">Terfezia boudieri ATCC MYA-4762</name>
    <dbReference type="NCBI Taxonomy" id="1051890"/>
    <lineage>
        <taxon>Eukaryota</taxon>
        <taxon>Fungi</taxon>
        <taxon>Dikarya</taxon>
        <taxon>Ascomycota</taxon>
        <taxon>Pezizomycotina</taxon>
        <taxon>Pezizomycetes</taxon>
        <taxon>Pezizales</taxon>
        <taxon>Pezizaceae</taxon>
        <taxon>Terfezia</taxon>
    </lineage>
</organism>
<dbReference type="Pfam" id="PF25038">
    <property type="entry name" value="Csf1_C"/>
    <property type="match status" value="2"/>
</dbReference>
<dbReference type="GO" id="GO:0006113">
    <property type="term" value="P:fermentation"/>
    <property type="evidence" value="ECO:0007669"/>
    <property type="project" value="InterPro"/>
</dbReference>
<feature type="domain" description="Csf1 C-terminal region" evidence="3">
    <location>
        <begin position="2263"/>
        <end position="2890"/>
    </location>
</feature>
<dbReference type="GO" id="GO:0016020">
    <property type="term" value="C:membrane"/>
    <property type="evidence" value="ECO:0007669"/>
    <property type="project" value="InterPro"/>
</dbReference>
<reference evidence="4 5" key="1">
    <citation type="journal article" date="2018" name="Nat. Ecol. Evol.">
        <title>Pezizomycetes genomes reveal the molecular basis of ectomycorrhizal truffle lifestyle.</title>
        <authorList>
            <person name="Murat C."/>
            <person name="Payen T."/>
            <person name="Noel B."/>
            <person name="Kuo A."/>
            <person name="Morin E."/>
            <person name="Chen J."/>
            <person name="Kohler A."/>
            <person name="Krizsan K."/>
            <person name="Balestrini R."/>
            <person name="Da Silva C."/>
            <person name="Montanini B."/>
            <person name="Hainaut M."/>
            <person name="Levati E."/>
            <person name="Barry K.W."/>
            <person name="Belfiori B."/>
            <person name="Cichocki N."/>
            <person name="Clum A."/>
            <person name="Dockter R.B."/>
            <person name="Fauchery L."/>
            <person name="Guy J."/>
            <person name="Iotti M."/>
            <person name="Le Tacon F."/>
            <person name="Lindquist E.A."/>
            <person name="Lipzen A."/>
            <person name="Malagnac F."/>
            <person name="Mello A."/>
            <person name="Molinier V."/>
            <person name="Miyauchi S."/>
            <person name="Poulain J."/>
            <person name="Riccioni C."/>
            <person name="Rubini A."/>
            <person name="Sitrit Y."/>
            <person name="Splivallo R."/>
            <person name="Traeger S."/>
            <person name="Wang M."/>
            <person name="Zifcakova L."/>
            <person name="Wipf D."/>
            <person name="Zambonelli A."/>
            <person name="Paolocci F."/>
            <person name="Nowrousian M."/>
            <person name="Ottonello S."/>
            <person name="Baldrian P."/>
            <person name="Spatafora J.W."/>
            <person name="Henrissat B."/>
            <person name="Nagy L.G."/>
            <person name="Aury J.M."/>
            <person name="Wincker P."/>
            <person name="Grigoriev I.V."/>
            <person name="Bonfante P."/>
            <person name="Martin F.M."/>
        </authorList>
    </citation>
    <scope>NUCLEOTIDE SEQUENCE [LARGE SCALE GENOMIC DNA]</scope>
    <source>
        <strain evidence="4 5">ATCC MYA-4762</strain>
    </source>
</reference>
<gene>
    <name evidence="4" type="ORF">L211DRAFT_671414</name>
</gene>
<feature type="domain" description="Csf1 N-terminal" evidence="2">
    <location>
        <begin position="81"/>
        <end position="640"/>
    </location>
</feature>
<feature type="domain" description="Csf1 C-terminal region" evidence="3">
    <location>
        <begin position="2944"/>
        <end position="3012"/>
    </location>
</feature>
<feature type="region of interest" description="Disordered" evidence="1">
    <location>
        <begin position="2906"/>
        <end position="2936"/>
    </location>
</feature>
<keyword evidence="5" id="KW-1185">Reference proteome</keyword>
<dbReference type="Pfam" id="PF21678">
    <property type="entry name" value="Csf1_N"/>
    <property type="match status" value="2"/>
</dbReference>
<name>A0A3N4L7Z9_9PEZI</name>
<accession>A0A3N4L7Z9</accession>
<dbReference type="OrthoDB" id="10051416at2759"/>
<feature type="compositionally biased region" description="Basic and acidic residues" evidence="1">
    <location>
        <begin position="2921"/>
        <end position="2936"/>
    </location>
</feature>
<feature type="compositionally biased region" description="Basic and acidic residues" evidence="1">
    <location>
        <begin position="17"/>
        <end position="71"/>
    </location>
</feature>
<dbReference type="FunCoup" id="A0A3N4L7Z9">
    <property type="interactions" value="63"/>
</dbReference>
<feature type="region of interest" description="Disordered" evidence="1">
    <location>
        <begin position="940"/>
        <end position="1006"/>
    </location>
</feature>
<evidence type="ECO:0000259" key="2">
    <source>
        <dbReference type="Pfam" id="PF21678"/>
    </source>
</evidence>
<sequence length="3014" mass="335214">MEENVDTCEGNATSTVRSDEGEESRNNVGGAKRDSFDREGSSVLEKQRTVSAESEHNLSRSDDPDGESGDRPGEFLVDSFFLRLLPVRIDCHKGGVVMGNNNTPTILVAKFRDADGIVGATPSRGPDYYKQVFNLHFVKPVISIKENFDFKESQLERGARIMTEQPVQPKLWTTVRDLLPSFHLSQESLIPTTPPNARNQRNDRWMGLPRYLDENDEAEKSHFGPAEYAVVTTILDSPEVRMTMYWDVPGEGRRRANQSRVQRENANDINDDTPPEWGIDLAIKGGTVNYGPWADRQRVELQNLFFPRLYKDAVAAKPLGPGDTRQATAFRLFIELKDSILLRVPFREESKDWKFKRRLDEGELRAFGWLDLKIDEGTISNDMAMVASKAGYGNKLQLDLKNCEVRTSVNNGLLLKADQLAMVGDLSNPLEWNGPRHWTFNLTSRSPKFFLLREHVTLLTDLVGDWASGPPQDYFTFSPFKYDLNLRFTDFEIYLNVNDGNIINNPSDLDDNTFLVLKGDELKSFVHLPLHRLRPPSNEIPFTVDVGTLKLALHTPPWSTQASFLEMADVAAVNDFMLKGKYKYHAIISPDLVDTLLLDILGMNLHFTFYGVLIRYFLIIRENYFGENLHFKTLEEYKRKDQDSTAVVEKPNVSNGLDVILAVEAKDSFILLPAHIYSAKQFVRLDLANLGLDMRFTNLYMDLQVNCSPISASLSSVDPADATLKGFLSPTQLFLDNLVIYGHRLFGLPPSEPTYVCNWDLSFGDLTGECNIEFLRTLLFGIRVCDFSLDDVENALPPTVLEMLYDVTFLRVIVKSVRIWLRVSPSAFLLSTDKINFTLNDWANELFSDRISLSVPGLTLACIDEESAQRQPGKQFPHSLAELAKSKTHAYVSTDILMTVFGHKSGATEKRDHQQRHVQDHDLGTGRAAFLLHHSTRQHSITAEQKITTSSPMGAPSMPPPLYEVPVSPYSAGGESISETTSRHSDKSGHKSSFLTSRSSSSHSAGSILNQTISSASPSFHSAVQTVSETLLATPRTGGGQRLDSPLLPSNSQSPSHRPTPSPVKRTPLKPGTSSCFSSAYSKPYFPLQDIELDMANVPFLDPGIDQPWDEVQYAQDASTMSAEEKMVRNSVVLDMGQGVRAYCDPAAIHGISQILQGLQPQSAEDILDDVQIEVIGRLAKLTKQTGNVFRVLELCLRIPQLKFRFVNPASPKAPETDNHTTDVFDFNLVKAFITIRSKEVGGIRPTSEGVPQVSPGLSLDFSVRIFQLTIGPKPFEPAVQLLVEDVTAWALTSELSTGSVKVKSISSVIESKQGVFLCELAERTGQLASSFSGAFSRLAEQGEKRPRDLLYALAKGQEDHSISHEPSSITRPSYVLRSSLNHVRVHDSWKMNSRIRHIYRFLPIVVQHELDARTRECSGSSPGDARRQVIDAFDRWRGWELGNIQDSYLIERVFGKNRRLSSPKSMSSTASLRVNLDKISLCVDPGPTQQEALVNGFVAAVSMARVLEQKLEVKRATVVETAQASTVIQGHCRNAQIRLTWEVLEAAEMILRYFNREEQAVNLSTTSSHKAVLSPTKKARFKQQYHVVLSADTGSIGIDTVNLKLICMGHSLRASLVASGKNTELQEGLIGSLLVRADIASSELSYQNKVLSVASLRQPVFYAYLDQHSVAETTFNYWKATGSCRDLSFELREEVLGLMEVIDFVASDEVSHVNRLMIDLEKSKPVLIARNVSHSRRTVNLVDLALKLDTFTISAALLPSLVYFIRGKGIRMSTRPKNKTESIIEFDLIHHEHEVRTGYRSQPVTISLLQIPTINGRVRKRDGVEESLLEPFFSVEAIEFDASAIQSLLNALNKPEVVNVIESARKEWAITEARLNQIFGPSKPAKRSGQKGPRLVYRAHVGIAGVKIETQAPSANFEINLGPIQAYASNKPNKALQPLDIPEVYVELKHITVGLFKKVPNNLSEPCGHIALHASLLCSSEVGSQGKRIRAFYLKSHSFQFDISPETASTVVDVTGHLQDKLKDFNLSPEVKYLRKLRKSNKPALSDPADEPLTPDDDDLFSSIFSVDLNDIQISWITGNSLPAPVNRPRQNLVLKLRRIGFESALKKHNEARLIIEELLLQLVDENSPHTKVRAENSALLPEVLFVVTHYNGPTERRFASQAKGLPLDLRITPSCMLGVNDLQASLAVASDKFRRASASWKSTPTVSGGERKNMFSKKRLASVFVDADFAGAVVHFQISAEAQDSQFKPAHQGRFGQFAQGDSNANTTLRTPGLAFKIQYLEPSTEDPSISGEIKVSSSTNIIYPSVVPLLLEMSNNLKGVVREPNTSPELKPVKVRDEEKVAGDAAAILGRCKLNLGLRIMKQEFSLSCQPYARVAATATYKDIYVTLNTCEDEESGRFYSVSAITTGLRCSLQHIYSRESTGYLEVEALAISVMNNRHLSGSDGLSVIMKLSPLKSQVNVKQIQDFLLFREIWVPEDAMDKAPSPVSTPEQPAQLMQKYHKVTATKVFPWNTTIAISTIDLQLDLGPSLGKTTLQLSKFWIASRKSSDWEQTMCMGLSSIAMKATGRLSGLIELVNLRARTSIQWLPEQLHLTPLVQSSLGFEQFRIKAAFDYHPFLIADIASFNFLMYNLRREDGVSDRLVGILEGDKVQIFCTSQSTAQGLALYQALLRLWQEKIATYETSLQDIERFMNRRTQSTSQPPPGTPLLVSTPIGSKSEPASLTLHTDVVVNLREINIGAFPSTFRDSQVFKVEALNVGARFAVDMEEDKLHSQLSMTLGQLRVALSGVRKSEDLGMAVDVNIEDVISNATGSRGGTILKVPQVNAGMHTWRVQGSNQIDYIFKSAFEGKVDVGWNYARVSFIKGMWQNHLEAMAANKTKLHPSSSSSSQPSQTQPAAITINTSNISPPLLGLDTGSQDEKGNDKDKQKEKGKITAVVNVPQSRYSYHPLVPPIIETPQLRDMGEATPPLEWIGLNRDRLPNLTHQIVIVSLLEIAREVEDAYHKILGTGS</sequence>
<dbReference type="InterPro" id="IPR029636">
    <property type="entry name" value="Csf1"/>
</dbReference>
<evidence type="ECO:0000259" key="3">
    <source>
        <dbReference type="Pfam" id="PF25038"/>
    </source>
</evidence>
<feature type="region of interest" description="Disordered" evidence="1">
    <location>
        <begin position="1"/>
        <end position="71"/>
    </location>
</feature>
<evidence type="ECO:0000313" key="4">
    <source>
        <dbReference type="EMBL" id="RPB18983.1"/>
    </source>
</evidence>
<feature type="compositionally biased region" description="Low complexity" evidence="1">
    <location>
        <begin position="992"/>
        <end position="1006"/>
    </location>
</feature>
<dbReference type="PANTHER" id="PTHR32085">
    <property type="entry name" value="PROTEIN CSF1"/>
    <property type="match status" value="1"/>
</dbReference>
<feature type="domain" description="Csf1 N-terminal" evidence="2">
    <location>
        <begin position="654"/>
        <end position="962"/>
    </location>
</feature>
<dbReference type="STRING" id="1051890.A0A3N4L7Z9"/>
<dbReference type="Proteomes" id="UP000267821">
    <property type="component" value="Unassembled WGS sequence"/>
</dbReference>
<evidence type="ECO:0000256" key="1">
    <source>
        <dbReference type="SAM" id="MobiDB-lite"/>
    </source>
</evidence>
<protein>
    <submittedName>
        <fullName evidence="4">Uncharacterized protein</fullName>
    </submittedName>
</protein>
<dbReference type="PANTHER" id="PTHR32085:SF3">
    <property type="entry name" value="PROTEIN CSF1"/>
    <property type="match status" value="1"/>
</dbReference>
<dbReference type="InParanoid" id="A0A3N4L7Z9"/>
<feature type="compositionally biased region" description="Low complexity" evidence="1">
    <location>
        <begin position="1043"/>
        <end position="1056"/>
    </location>
</feature>
<feature type="region of interest" description="Disordered" evidence="1">
    <location>
        <begin position="1034"/>
        <end position="1074"/>
    </location>
</feature>
<proteinExistence type="predicted"/>
<dbReference type="InterPro" id="IPR048636">
    <property type="entry name" value="Csf1_N"/>
</dbReference>
<dbReference type="EMBL" id="ML121602">
    <property type="protein sequence ID" value="RPB18983.1"/>
    <property type="molecule type" value="Genomic_DNA"/>
</dbReference>
<evidence type="ECO:0000313" key="5">
    <source>
        <dbReference type="Proteomes" id="UP000267821"/>
    </source>
</evidence>
<feature type="compositionally biased region" description="Polar residues" evidence="1">
    <location>
        <begin position="940"/>
        <end position="949"/>
    </location>
</feature>
<dbReference type="InterPro" id="IPR056779">
    <property type="entry name" value="Csf1_C"/>
</dbReference>